<evidence type="ECO:0000256" key="4">
    <source>
        <dbReference type="ARBA" id="ARBA00022692"/>
    </source>
</evidence>
<keyword evidence="10" id="KW-1185">Reference proteome</keyword>
<dbReference type="InterPro" id="IPR051449">
    <property type="entry name" value="ABC-2_transporter_component"/>
</dbReference>
<evidence type="ECO:0000256" key="2">
    <source>
        <dbReference type="ARBA" id="ARBA00008338"/>
    </source>
</evidence>
<feature type="transmembrane region" description="Helical" evidence="8">
    <location>
        <begin position="822"/>
        <end position="842"/>
    </location>
</feature>
<comment type="subcellular location">
    <subcellularLocation>
        <location evidence="1">Cell membrane</location>
        <topology evidence="1">Multi-pass membrane protein</topology>
    </subcellularLocation>
</comment>
<protein>
    <submittedName>
        <fullName evidence="9">Type VII secretion protein EsaA</fullName>
    </submittedName>
</protein>
<feature type="transmembrane region" description="Helical" evidence="8">
    <location>
        <begin position="953"/>
        <end position="977"/>
    </location>
</feature>
<evidence type="ECO:0000313" key="9">
    <source>
        <dbReference type="EMBL" id="RID81904.1"/>
    </source>
</evidence>
<feature type="transmembrane region" description="Helical" evidence="8">
    <location>
        <begin position="848"/>
        <end position="873"/>
    </location>
</feature>
<feature type="transmembrane region" description="Helical" evidence="8">
    <location>
        <begin position="910"/>
        <end position="932"/>
    </location>
</feature>
<dbReference type="RefSeq" id="WP_119114740.1">
    <property type="nucleotide sequence ID" value="NZ_CBCSEO010000029.1"/>
</dbReference>
<dbReference type="AlphaFoldDB" id="A0A398AXY0"/>
<keyword evidence="4 8" id="KW-0812">Transmembrane</keyword>
<dbReference type="Gene3D" id="3.40.1710.10">
    <property type="entry name" value="abc type-2 transporter like domain"/>
    <property type="match status" value="1"/>
</dbReference>
<feature type="compositionally biased region" description="Acidic residues" evidence="7">
    <location>
        <begin position="371"/>
        <end position="391"/>
    </location>
</feature>
<evidence type="ECO:0000256" key="5">
    <source>
        <dbReference type="ARBA" id="ARBA00022989"/>
    </source>
</evidence>
<keyword evidence="5 8" id="KW-1133">Transmembrane helix</keyword>
<organism evidence="9 10">
    <name type="scientific">Mesobacillus zeae</name>
    <dbReference type="NCBI Taxonomy" id="1917180"/>
    <lineage>
        <taxon>Bacteria</taxon>
        <taxon>Bacillati</taxon>
        <taxon>Bacillota</taxon>
        <taxon>Bacilli</taxon>
        <taxon>Bacillales</taxon>
        <taxon>Bacillaceae</taxon>
        <taxon>Mesobacillus</taxon>
    </lineage>
</organism>
<dbReference type="Proteomes" id="UP000265816">
    <property type="component" value="Unassembled WGS sequence"/>
</dbReference>
<name>A0A398AXY0_9BACI</name>
<reference evidence="9 10" key="1">
    <citation type="submission" date="2018-08" db="EMBL/GenBank/DDBJ databases">
        <title>Bacillus jemisoniae sp. nov., Bacillus chryseoplanitiae sp. nov., Bacillus resnikiae sp. nov., and Bacillus frankliniae sp. nov., isolated from Viking spacecraft and associated surfaces.</title>
        <authorList>
            <person name="Seuylemezian A."/>
            <person name="Vaishampayan P."/>
        </authorList>
    </citation>
    <scope>NUCLEOTIDE SEQUENCE [LARGE SCALE GENOMIC DNA]</scope>
    <source>
        <strain evidence="9 10">JJ-247</strain>
    </source>
</reference>
<dbReference type="OrthoDB" id="4974788at2"/>
<dbReference type="NCBIfam" id="TIGR03929">
    <property type="entry name" value="T7_esaA_Nterm"/>
    <property type="match status" value="1"/>
</dbReference>
<keyword evidence="6 8" id="KW-0472">Membrane</keyword>
<comment type="similarity">
    <text evidence="2">Belongs to the EsaA family.</text>
</comment>
<evidence type="ECO:0000313" key="10">
    <source>
        <dbReference type="Proteomes" id="UP000265816"/>
    </source>
</evidence>
<evidence type="ECO:0000256" key="3">
    <source>
        <dbReference type="ARBA" id="ARBA00022475"/>
    </source>
</evidence>
<proteinExistence type="inferred from homology"/>
<dbReference type="InterPro" id="IPR023838">
    <property type="entry name" value="T7SS_EsaA"/>
</dbReference>
<comment type="caution">
    <text evidence="9">The sequence shown here is derived from an EMBL/GenBank/DDBJ whole genome shotgun (WGS) entry which is preliminary data.</text>
</comment>
<evidence type="ECO:0000256" key="8">
    <source>
        <dbReference type="SAM" id="Phobius"/>
    </source>
</evidence>
<dbReference type="PANTHER" id="PTHR30294:SF29">
    <property type="entry name" value="MULTIDRUG ABC TRANSPORTER PERMEASE YBHS-RELATED"/>
    <property type="match status" value="1"/>
</dbReference>
<dbReference type="EMBL" id="QWVT01000046">
    <property type="protein sequence ID" value="RID81904.1"/>
    <property type="molecule type" value="Genomic_DNA"/>
</dbReference>
<gene>
    <name evidence="9" type="primary">esaA</name>
    <name evidence="9" type="ORF">D1970_20645</name>
</gene>
<dbReference type="GO" id="GO:0005886">
    <property type="term" value="C:plasma membrane"/>
    <property type="evidence" value="ECO:0007669"/>
    <property type="project" value="UniProtKB-SubCell"/>
</dbReference>
<feature type="region of interest" description="Disordered" evidence="7">
    <location>
        <begin position="361"/>
        <end position="417"/>
    </location>
</feature>
<dbReference type="PANTHER" id="PTHR30294">
    <property type="entry name" value="MEMBRANE COMPONENT OF ABC TRANSPORTER YHHJ-RELATED"/>
    <property type="match status" value="1"/>
</dbReference>
<evidence type="ECO:0000256" key="1">
    <source>
        <dbReference type="ARBA" id="ARBA00004651"/>
    </source>
</evidence>
<feature type="transmembrane region" description="Helical" evidence="8">
    <location>
        <begin position="885"/>
        <end position="904"/>
    </location>
</feature>
<keyword evidence="3" id="KW-1003">Cell membrane</keyword>
<evidence type="ECO:0000256" key="7">
    <source>
        <dbReference type="SAM" id="MobiDB-lite"/>
    </source>
</evidence>
<evidence type="ECO:0000256" key="6">
    <source>
        <dbReference type="ARBA" id="ARBA00023136"/>
    </source>
</evidence>
<sequence>MTAKTAYLLKLITAVILIIVTPAAFFRTVGHNPMQVKENSTRTIAVVNEDIGTNEEKEALQFGREVVPLLQNDSDYKWTVLGRSAAENGLKNLKYDAVVYIPSDFSRKIMSYDEQQPKKPDFGYKVQNQLTSINKERAIREVERATNRVNKKMASLYWSYVAMDMENVRGEFDEILEKEVSFQNTMVAFYKPSSKNLAAELEQQKKMLEGIRTDISQTGADAPDRQSNVQQFEQNLSSFIEYVDAYRIYQDKQQEILGKIQDESIAAVQKTTENQVPRHEGTKSMFAEKTDTVALGMQKVNDNLEDNKNTFSALETMRQSQVDRQAKDMAPVQSTYLDEYKRLEDTTTLNLLEDNMGKLRPELEQGGSTEPDPDNPGEPGEDPGQPGEDDSPLTRPEVEDPAKLALPNTPSLEDAKNRTAAIKGDSTELKNSLTALLETLTPPEKKRAEELFGNLETNSTELETQLTDRQNEANALGGFAKALFEDYGELYIYNKSLEELYTDLLNENGNLKGAKADLEEKNGKLIGQINLFSANVDDLIAGILEKEANILASPALSGDRKERLQKLTEQKINSRDLDHIIKYYSYLTQYEATLEGMLDGNNPNKDAVLKNEDLLNSINKVLAINEGEKSIWDKFGKDLPSTQDGLSMLQDQFTLFLADYTKTIDEQQDGIMNDLSSIQESASKVMQQIQNPADMLSAPAPEPNQGADDSTIVSHQKSIGQEMQRINDWMSSLAGNQETVVTYTGTLQGKVQSVQNDADALNSKWATNVATTKQIRDDVFSVMGNTFVDGQNNGYVYDHLSNPLNVDGVAGVKDEVKKIPPVVILVIVLISSLLIGYFSHYFSNAPLLVQGAMFILLNLIVGLIISLFGLNIYDLGEERSIEWSIFTILLLTAGSAIVRVGFALGNFVGWIASVALVLFFVSPLLALTVPNIDYSDPMSEVYMSIQYGAQSMFGGAVTVLVIMLAVLAAIPFAAAAIRNARAESGSDQVNEA</sequence>
<feature type="transmembrane region" description="Helical" evidence="8">
    <location>
        <begin position="6"/>
        <end position="26"/>
    </location>
</feature>
<accession>A0A398AXY0</accession>